<dbReference type="PRINTS" id="PR00502">
    <property type="entry name" value="NUDIXFAMILY"/>
</dbReference>
<dbReference type="InterPro" id="IPR015797">
    <property type="entry name" value="NUDIX_hydrolase-like_dom_sf"/>
</dbReference>
<dbReference type="RefSeq" id="WP_113614012.1">
    <property type="nucleotide sequence ID" value="NZ_QFFJ01000001.1"/>
</dbReference>
<dbReference type="CDD" id="cd04662">
    <property type="entry name" value="NUDIX_Hydrolase"/>
    <property type="match status" value="1"/>
</dbReference>
<accession>A0A365Y0Q0</accession>
<sequence>MKQSAGILLYRKTNDITEYFLVHPGGPYFQKKDAGWWSIPKGEIEPGEAPLHAAIREFEEETGYQPGGTFIPLQPIVQKGGKQVLCWATEGDTDPEKIVSNTFEIEWPPHSGRKKTFPEIDKAGWFDADTAKKLINAQQAAFIEELSKFRGQAPE</sequence>
<evidence type="ECO:0000256" key="1">
    <source>
        <dbReference type="ARBA" id="ARBA00022801"/>
    </source>
</evidence>
<reference evidence="4 5" key="1">
    <citation type="submission" date="2018-05" db="EMBL/GenBank/DDBJ databases">
        <title>Chitinophaga sp. K3CV102501T nov., isolated from isolated from a monsoon evergreen broad-leaved forest soil.</title>
        <authorList>
            <person name="Lv Y."/>
        </authorList>
    </citation>
    <scope>NUCLEOTIDE SEQUENCE [LARGE SCALE GENOMIC DNA]</scope>
    <source>
        <strain evidence="4 5">GDMCC 1.1325</strain>
    </source>
</reference>
<dbReference type="InterPro" id="IPR000086">
    <property type="entry name" value="NUDIX_hydrolase_dom"/>
</dbReference>
<protein>
    <submittedName>
        <fullName evidence="4">NUDIX hydrolase</fullName>
    </submittedName>
</protein>
<comment type="caution">
    <text evidence="4">The sequence shown here is derived from an EMBL/GenBank/DDBJ whole genome shotgun (WGS) entry which is preliminary data.</text>
</comment>
<evidence type="ECO:0000313" key="5">
    <source>
        <dbReference type="Proteomes" id="UP000253410"/>
    </source>
</evidence>
<gene>
    <name evidence="4" type="ORF">DF182_01995</name>
</gene>
<keyword evidence="1 2" id="KW-0378">Hydrolase</keyword>
<dbReference type="PROSITE" id="PS51462">
    <property type="entry name" value="NUDIX"/>
    <property type="match status" value="1"/>
</dbReference>
<feature type="domain" description="Nudix hydrolase" evidence="3">
    <location>
        <begin position="1"/>
        <end position="148"/>
    </location>
</feature>
<dbReference type="PROSITE" id="PS00893">
    <property type="entry name" value="NUDIX_BOX"/>
    <property type="match status" value="1"/>
</dbReference>
<evidence type="ECO:0000256" key="2">
    <source>
        <dbReference type="RuleBase" id="RU003476"/>
    </source>
</evidence>
<dbReference type="Pfam" id="PF00293">
    <property type="entry name" value="NUDIX"/>
    <property type="match status" value="1"/>
</dbReference>
<dbReference type="SUPFAM" id="SSF55811">
    <property type="entry name" value="Nudix"/>
    <property type="match status" value="1"/>
</dbReference>
<dbReference type="InterPro" id="IPR020084">
    <property type="entry name" value="NUDIX_hydrolase_CS"/>
</dbReference>
<dbReference type="Gene3D" id="3.90.79.10">
    <property type="entry name" value="Nucleoside Triphosphate Pyrophosphohydrolase"/>
    <property type="match status" value="1"/>
</dbReference>
<dbReference type="GO" id="GO:0006754">
    <property type="term" value="P:ATP biosynthetic process"/>
    <property type="evidence" value="ECO:0007669"/>
    <property type="project" value="TreeGrafter"/>
</dbReference>
<comment type="similarity">
    <text evidence="2">Belongs to the Nudix hydrolase family.</text>
</comment>
<dbReference type="InterPro" id="IPR020476">
    <property type="entry name" value="Nudix_hydrolase"/>
</dbReference>
<dbReference type="GO" id="GO:0004081">
    <property type="term" value="F:bis(5'-nucleosyl)-tetraphosphatase (asymmetrical) activity"/>
    <property type="evidence" value="ECO:0007669"/>
    <property type="project" value="TreeGrafter"/>
</dbReference>
<dbReference type="AlphaFoldDB" id="A0A365Y0Q0"/>
<dbReference type="GO" id="GO:0006167">
    <property type="term" value="P:AMP biosynthetic process"/>
    <property type="evidence" value="ECO:0007669"/>
    <property type="project" value="TreeGrafter"/>
</dbReference>
<dbReference type="OrthoDB" id="954553at2"/>
<dbReference type="PANTHER" id="PTHR21340:SF7">
    <property type="entry name" value="NUDIX HYDROLASE DOMAIN-CONTAINING PROTEIN"/>
    <property type="match status" value="1"/>
</dbReference>
<proteinExistence type="inferred from homology"/>
<dbReference type="PANTHER" id="PTHR21340">
    <property type="entry name" value="DIADENOSINE 5,5-P1,P4-TETRAPHOSPHATE PYROPHOSPHOHYDROLASE MUTT"/>
    <property type="match status" value="1"/>
</dbReference>
<name>A0A365Y0Q0_9BACT</name>
<evidence type="ECO:0000313" key="4">
    <source>
        <dbReference type="EMBL" id="RBL91415.1"/>
    </source>
</evidence>
<dbReference type="EMBL" id="QFFJ01000001">
    <property type="protein sequence ID" value="RBL91415.1"/>
    <property type="molecule type" value="Genomic_DNA"/>
</dbReference>
<dbReference type="InterPro" id="IPR051325">
    <property type="entry name" value="Nudix_hydrolase_domain"/>
</dbReference>
<keyword evidence="5" id="KW-1185">Reference proteome</keyword>
<dbReference type="Proteomes" id="UP000253410">
    <property type="component" value="Unassembled WGS sequence"/>
</dbReference>
<evidence type="ECO:0000259" key="3">
    <source>
        <dbReference type="PROSITE" id="PS51462"/>
    </source>
</evidence>
<organism evidence="4 5">
    <name type="scientific">Chitinophaga flava</name>
    <dbReference type="NCBI Taxonomy" id="2259036"/>
    <lineage>
        <taxon>Bacteria</taxon>
        <taxon>Pseudomonadati</taxon>
        <taxon>Bacteroidota</taxon>
        <taxon>Chitinophagia</taxon>
        <taxon>Chitinophagales</taxon>
        <taxon>Chitinophagaceae</taxon>
        <taxon>Chitinophaga</taxon>
    </lineage>
</organism>